<dbReference type="Gene3D" id="1.20.120.1080">
    <property type="match status" value="1"/>
</dbReference>
<evidence type="ECO:0000256" key="8">
    <source>
        <dbReference type="SAM" id="MobiDB-lite"/>
    </source>
</evidence>
<feature type="compositionally biased region" description="Basic and acidic residues" evidence="8">
    <location>
        <begin position="497"/>
        <end position="515"/>
    </location>
</feature>
<dbReference type="SUPFAM" id="SSF52540">
    <property type="entry name" value="P-loop containing nucleoside triphosphate hydrolases"/>
    <property type="match status" value="1"/>
</dbReference>
<reference evidence="12" key="1">
    <citation type="submission" date="2016-11" db="UniProtKB">
        <authorList>
            <consortium name="WormBaseParasite"/>
        </authorList>
    </citation>
    <scope>IDENTIFICATION</scope>
</reference>
<dbReference type="Gene3D" id="3.40.50.300">
    <property type="entry name" value="P-loop containing nucleotide triphosphate hydrolases"/>
    <property type="match status" value="2"/>
</dbReference>
<evidence type="ECO:0000256" key="6">
    <source>
        <dbReference type="ARBA" id="ARBA00022840"/>
    </source>
</evidence>
<dbReference type="InterPro" id="IPR002464">
    <property type="entry name" value="DNA/RNA_helicase_DEAH_CS"/>
</dbReference>
<evidence type="ECO:0000259" key="10">
    <source>
        <dbReference type="PROSITE" id="PS51194"/>
    </source>
</evidence>
<evidence type="ECO:0000256" key="5">
    <source>
        <dbReference type="ARBA" id="ARBA00022806"/>
    </source>
</evidence>
<evidence type="ECO:0000313" key="11">
    <source>
        <dbReference type="Proteomes" id="UP000095284"/>
    </source>
</evidence>
<dbReference type="GO" id="GO:0003723">
    <property type="term" value="F:RNA binding"/>
    <property type="evidence" value="ECO:0007669"/>
    <property type="project" value="TreeGrafter"/>
</dbReference>
<comment type="catalytic activity">
    <reaction evidence="7">
        <text>ATP + H2O = ADP + phosphate + H(+)</text>
        <dbReference type="Rhea" id="RHEA:13065"/>
        <dbReference type="ChEBI" id="CHEBI:15377"/>
        <dbReference type="ChEBI" id="CHEBI:15378"/>
        <dbReference type="ChEBI" id="CHEBI:30616"/>
        <dbReference type="ChEBI" id="CHEBI:43474"/>
        <dbReference type="ChEBI" id="CHEBI:456216"/>
        <dbReference type="EC" id="3.6.4.13"/>
    </reaction>
</comment>
<dbReference type="GO" id="GO:0005524">
    <property type="term" value="F:ATP binding"/>
    <property type="evidence" value="ECO:0007669"/>
    <property type="project" value="UniProtKB-KW"/>
</dbReference>
<proteinExistence type="inferred from homology"/>
<organism evidence="11 12">
    <name type="scientific">Bursaphelenchus xylophilus</name>
    <name type="common">Pinewood nematode worm</name>
    <name type="synonym">Aphelenchoides xylophilus</name>
    <dbReference type="NCBI Taxonomy" id="6326"/>
    <lineage>
        <taxon>Eukaryota</taxon>
        <taxon>Metazoa</taxon>
        <taxon>Ecdysozoa</taxon>
        <taxon>Nematoda</taxon>
        <taxon>Chromadorea</taxon>
        <taxon>Rhabditida</taxon>
        <taxon>Tylenchina</taxon>
        <taxon>Tylenchomorpha</taxon>
        <taxon>Aphelenchoidea</taxon>
        <taxon>Aphelenchoididae</taxon>
        <taxon>Bursaphelenchus</taxon>
    </lineage>
</organism>
<dbReference type="SMART" id="SM00487">
    <property type="entry name" value="DEXDc"/>
    <property type="match status" value="1"/>
</dbReference>
<feature type="compositionally biased region" description="Acidic residues" evidence="8">
    <location>
        <begin position="516"/>
        <end position="543"/>
    </location>
</feature>
<dbReference type="PANTHER" id="PTHR18934">
    <property type="entry name" value="ATP-DEPENDENT RNA HELICASE"/>
    <property type="match status" value="1"/>
</dbReference>
<dbReference type="SMART" id="SM00847">
    <property type="entry name" value="HA2"/>
    <property type="match status" value="1"/>
</dbReference>
<dbReference type="FunFam" id="3.40.50.300:FF:000637">
    <property type="entry name" value="ATP-dependent RNA helicase DHX37/DHR1"/>
    <property type="match status" value="1"/>
</dbReference>
<dbReference type="SMART" id="SM00490">
    <property type="entry name" value="HELICc"/>
    <property type="match status" value="1"/>
</dbReference>
<dbReference type="GO" id="GO:0016787">
    <property type="term" value="F:hydrolase activity"/>
    <property type="evidence" value="ECO:0007669"/>
    <property type="project" value="UniProtKB-KW"/>
</dbReference>
<dbReference type="InterPro" id="IPR011709">
    <property type="entry name" value="DEAD-box_helicase_OB_fold"/>
</dbReference>
<dbReference type="Pfam" id="PF21010">
    <property type="entry name" value="HA2_C"/>
    <property type="match status" value="1"/>
</dbReference>
<evidence type="ECO:0000256" key="7">
    <source>
        <dbReference type="ARBA" id="ARBA00047984"/>
    </source>
</evidence>
<dbReference type="GO" id="GO:0003724">
    <property type="term" value="F:RNA helicase activity"/>
    <property type="evidence" value="ECO:0007669"/>
    <property type="project" value="UniProtKB-EC"/>
</dbReference>
<accession>A0A1I7SSG0</accession>
<dbReference type="InterPro" id="IPR011545">
    <property type="entry name" value="DEAD/DEAH_box_helicase_dom"/>
</dbReference>
<dbReference type="GO" id="GO:0005730">
    <property type="term" value="C:nucleolus"/>
    <property type="evidence" value="ECO:0007669"/>
    <property type="project" value="TreeGrafter"/>
</dbReference>
<dbReference type="GO" id="GO:0000462">
    <property type="term" value="P:maturation of SSU-rRNA from tricistronic rRNA transcript (SSU-rRNA, 5.8S rRNA, LSU-rRNA)"/>
    <property type="evidence" value="ECO:0007669"/>
    <property type="project" value="TreeGrafter"/>
</dbReference>
<feature type="compositionally biased region" description="Basic and acidic residues" evidence="8">
    <location>
        <begin position="72"/>
        <end position="94"/>
    </location>
</feature>
<sequence length="979" mass="111483">MLIVCNVFRMPSRKRKIEPVDVYEEAYRDGDNSNALVMESSKKKKTGVSNKLVTASGQKMDLKKSKKIKELRQKKEQKLTKNEKRELKKLEERKKEKKTRAELIASLQDFQMSTELTAQITPTIAKNSAKVVEKKFPNKIRANNGTLEEEKTTRKVTVHYDTGSSGSEDESEEERKEEESVKSVCKALQEPKIEEKVDLSMVTRTAQEKAQELKEKEERRNKEKTFFKLLAKIKGQKVVVNRDPGIEKQRSHLPIYAEEQMLVEQVNENTVTIISGETGSGKTTQIPQFLYECGYTSNGHMIGVTEPRRVAAMSMSERVGRELNNPEVSSFQIRFEGNRTEKTKILFMTDGVLLKELQTDVQLKKYSVIVIDEAHERSMYSDVLIGLLSRIAIQRAKSGTPLKLIIMSATLRISDFMQPRLFPSALPKLINVESRQFPVTIHFEKKTPDDYIAAAYQKVCKIHDRLPEGGILVFVSGQKEVHRLIKLLSATYPTPQGREKVDGKDDSNVDEKETEERLDDEVDFDEAGLGECDEDSDDEEEKDEYALTAPKLDYAKKGPLYCLSLYSMMPSHLQHKVFEDPPEGHRLCVVATNVAETSLTIPNIRYVVDTGKEKRRDYDPITGVYQFNVSWISQASASQRSGRAGRVSAGHAYRLYSSAVFEDFSKFPPPEILHKPIDQVVLHLKAMNIKKVGNFPFPTPPEKDQIQMAEERLRKVGAVETKPGQDVSSITTLGRTLLAFPLAPHFGKMIVLSNQHSVMPFMVTLISALTVREPMINIASMEGSDNVETQELMVMLLRKRRQWSKMGQTKRFGDLNVLLRALGTADFEKLDRGGCVKVGLRYEAVREVRKMRRQLTLLINKSLKLKEPLVLDPEAKPPTETQVKIMRQIFVVCQQEQIARKVKGKEIPKGAYQTQKLKEFVFIDPASVLVKEEPEFVLYQEIVQLDGQMKMQMVLEVEPDWMNTIAKDVKFPQLNQKTE</sequence>
<dbReference type="Pfam" id="PF07717">
    <property type="entry name" value="OB_NTP_bind"/>
    <property type="match status" value="1"/>
</dbReference>
<evidence type="ECO:0000259" key="9">
    <source>
        <dbReference type="PROSITE" id="PS51192"/>
    </source>
</evidence>
<feature type="region of interest" description="Disordered" evidence="8">
    <location>
        <begin position="143"/>
        <end position="183"/>
    </location>
</feature>
<dbReference type="WBParaSite" id="BXY_1597700.1">
    <property type="protein sequence ID" value="BXY_1597700.1"/>
    <property type="gene ID" value="BXY_1597700"/>
</dbReference>
<keyword evidence="6" id="KW-0067">ATP-binding</keyword>
<dbReference type="InterPro" id="IPR007502">
    <property type="entry name" value="Helicase-assoc_dom"/>
</dbReference>
<feature type="region of interest" description="Disordered" evidence="8">
    <location>
        <begin position="72"/>
        <end position="95"/>
    </location>
</feature>
<dbReference type="eggNOG" id="KOG0926">
    <property type="taxonomic scope" value="Eukaryota"/>
</dbReference>
<evidence type="ECO:0000256" key="4">
    <source>
        <dbReference type="ARBA" id="ARBA00022801"/>
    </source>
</evidence>
<dbReference type="InterPro" id="IPR001650">
    <property type="entry name" value="Helicase_C-like"/>
</dbReference>
<dbReference type="AlphaFoldDB" id="A0A1I7SSG0"/>
<protein>
    <recommendedName>
        <fullName evidence="2">RNA helicase</fullName>
        <ecNumber evidence="2">3.6.4.13</ecNumber>
    </recommendedName>
</protein>
<dbReference type="PROSITE" id="PS00690">
    <property type="entry name" value="DEAH_ATP_HELICASE"/>
    <property type="match status" value="1"/>
</dbReference>
<feature type="region of interest" description="Disordered" evidence="8">
    <location>
        <begin position="495"/>
        <end position="543"/>
    </location>
</feature>
<evidence type="ECO:0000256" key="1">
    <source>
        <dbReference type="ARBA" id="ARBA00008792"/>
    </source>
</evidence>
<dbReference type="Pfam" id="PF00270">
    <property type="entry name" value="DEAD"/>
    <property type="match status" value="1"/>
</dbReference>
<evidence type="ECO:0000256" key="3">
    <source>
        <dbReference type="ARBA" id="ARBA00022741"/>
    </source>
</evidence>
<dbReference type="EC" id="3.6.4.13" evidence="2"/>
<keyword evidence="4" id="KW-0378">Hydrolase</keyword>
<name>A0A1I7SSG0_BURXY</name>
<dbReference type="PROSITE" id="PS51192">
    <property type="entry name" value="HELICASE_ATP_BIND_1"/>
    <property type="match status" value="1"/>
</dbReference>
<dbReference type="PANTHER" id="PTHR18934:SF99">
    <property type="entry name" value="ATP-DEPENDENT RNA HELICASE DHX37-RELATED"/>
    <property type="match status" value="1"/>
</dbReference>
<evidence type="ECO:0000256" key="2">
    <source>
        <dbReference type="ARBA" id="ARBA00012552"/>
    </source>
</evidence>
<keyword evidence="5" id="KW-0347">Helicase</keyword>
<keyword evidence="3" id="KW-0547">Nucleotide-binding</keyword>
<evidence type="ECO:0000313" key="12">
    <source>
        <dbReference type="WBParaSite" id="BXY_1597700.1"/>
    </source>
</evidence>
<dbReference type="Pfam" id="PF00271">
    <property type="entry name" value="Helicase_C"/>
    <property type="match status" value="1"/>
</dbReference>
<dbReference type="CDD" id="cd18791">
    <property type="entry name" value="SF2_C_RHA"/>
    <property type="match status" value="1"/>
</dbReference>
<dbReference type="InterPro" id="IPR014001">
    <property type="entry name" value="Helicase_ATP-bd"/>
</dbReference>
<feature type="domain" description="Helicase ATP-binding" evidence="9">
    <location>
        <begin position="263"/>
        <end position="429"/>
    </location>
</feature>
<dbReference type="Proteomes" id="UP000095284">
    <property type="component" value="Unplaced"/>
</dbReference>
<feature type="domain" description="Helicase C-terminal" evidence="10">
    <location>
        <begin position="458"/>
        <end position="688"/>
    </location>
</feature>
<dbReference type="InterPro" id="IPR027417">
    <property type="entry name" value="P-loop_NTPase"/>
</dbReference>
<dbReference type="PROSITE" id="PS51194">
    <property type="entry name" value="HELICASE_CTER"/>
    <property type="match status" value="1"/>
</dbReference>
<comment type="similarity">
    <text evidence="1">Belongs to the DEAD box helicase family. DEAH subfamily.</text>
</comment>